<protein>
    <submittedName>
        <fullName evidence="1">Uncharacterized protein</fullName>
    </submittedName>
</protein>
<name>A0A9I9ECK5_CUCME</name>
<evidence type="ECO:0000313" key="1">
    <source>
        <dbReference type="EnsemblPlants" id="MELO3C031925.2.1"/>
    </source>
</evidence>
<dbReference type="AlphaFoldDB" id="A0A9I9ECK5"/>
<proteinExistence type="predicted"/>
<dbReference type="EnsemblPlants" id="MELO3C031925.2.1">
    <property type="protein sequence ID" value="MELO3C031925.2.1"/>
    <property type="gene ID" value="MELO3C031925.2"/>
</dbReference>
<accession>A0A9I9ECK5</accession>
<sequence>MEYHPTIATRHFFHHLHFWGSHPPPANTQFLLSSFTFRLTIHFRYLLLRLTPHFLIVSELDHKCLTTFGLYAAVKAIQATVSNLVV</sequence>
<reference evidence="1" key="1">
    <citation type="submission" date="2023-03" db="UniProtKB">
        <authorList>
            <consortium name="EnsemblPlants"/>
        </authorList>
    </citation>
    <scope>IDENTIFICATION</scope>
</reference>
<organism evidence="1">
    <name type="scientific">Cucumis melo</name>
    <name type="common">Muskmelon</name>
    <dbReference type="NCBI Taxonomy" id="3656"/>
    <lineage>
        <taxon>Eukaryota</taxon>
        <taxon>Viridiplantae</taxon>
        <taxon>Streptophyta</taxon>
        <taxon>Embryophyta</taxon>
        <taxon>Tracheophyta</taxon>
        <taxon>Spermatophyta</taxon>
        <taxon>Magnoliopsida</taxon>
        <taxon>eudicotyledons</taxon>
        <taxon>Gunneridae</taxon>
        <taxon>Pentapetalae</taxon>
        <taxon>rosids</taxon>
        <taxon>fabids</taxon>
        <taxon>Cucurbitales</taxon>
        <taxon>Cucurbitaceae</taxon>
        <taxon>Benincaseae</taxon>
        <taxon>Cucumis</taxon>
    </lineage>
</organism>
<dbReference type="Gramene" id="MELO3C031925.2.1">
    <property type="protein sequence ID" value="MELO3C031925.2.1"/>
    <property type="gene ID" value="MELO3C031925.2"/>
</dbReference>